<evidence type="ECO:0000313" key="1">
    <source>
        <dbReference type="EMBL" id="SNV42992.1"/>
    </source>
</evidence>
<dbReference type="KEGG" id="ctak:4412677_01181"/>
<organism evidence="1 2">
    <name type="scientific">Chryseobacterium taklimakanense</name>
    <dbReference type="NCBI Taxonomy" id="536441"/>
    <lineage>
        <taxon>Bacteria</taxon>
        <taxon>Pseudomonadati</taxon>
        <taxon>Bacteroidota</taxon>
        <taxon>Flavobacteriia</taxon>
        <taxon>Flavobacteriales</taxon>
        <taxon>Weeksellaceae</taxon>
        <taxon>Chryseobacterium group</taxon>
        <taxon>Chryseobacterium</taxon>
    </lineage>
</organism>
<accession>A0A239X8J3</accession>
<proteinExistence type="predicted"/>
<dbReference type="RefSeq" id="WP_095071379.1">
    <property type="nucleotide sequence ID" value="NZ_LT906465.1"/>
</dbReference>
<dbReference type="EMBL" id="LT906465">
    <property type="protein sequence ID" value="SNV42992.1"/>
    <property type="molecule type" value="Genomic_DNA"/>
</dbReference>
<evidence type="ECO:0000313" key="2">
    <source>
        <dbReference type="Proteomes" id="UP000215196"/>
    </source>
</evidence>
<protein>
    <submittedName>
        <fullName evidence="1">Uncharacterized protein</fullName>
    </submittedName>
</protein>
<reference evidence="1 2" key="1">
    <citation type="submission" date="2017-06" db="EMBL/GenBank/DDBJ databases">
        <authorList>
            <consortium name="Pathogen Informatics"/>
        </authorList>
    </citation>
    <scope>NUCLEOTIDE SEQUENCE [LARGE SCALE GENOMIC DNA]</scope>
    <source>
        <strain evidence="1 2">NCTC13490</strain>
    </source>
</reference>
<sequence length="342" mass="40238">MELPFYYSFTEFKNNYNKDFEDWKKQLPDGSEKIYLKKLLSTYGAEIDPLYLETKDIEIEVSYYDEVLKRYLKTTKTVQNISNELDVRLFNYFADDPDRLNDFYFELAIEKKSHFHFFAENKILDTVVHYLDDPDDPGSYLDIVGYEEKKSPYNNSDFLYSGKDFQTFEKFVQFSTITNDELQEYINENEYSIGQFLYFDSAKYENYKISVIRIYDWINDRINAPEPQQIAPTPEPETPEFDFSDTEPKARVIMLEKLGIIDFVKSLQQKPDTIQHTAQILSAITGINSKALYSYLLPMLQPIRDDGNKNSPYKNPENLQQANKQLLKMKLKPEITNTNAGK</sequence>
<keyword evidence="2" id="KW-1185">Reference proteome</keyword>
<gene>
    <name evidence="1" type="ORF">SAMEA4412677_01181</name>
</gene>
<dbReference type="AlphaFoldDB" id="A0A239X8J3"/>
<name>A0A239X8J3_9FLAO</name>
<dbReference type="Proteomes" id="UP000215196">
    <property type="component" value="Chromosome 1"/>
</dbReference>